<reference evidence="1 2" key="1">
    <citation type="submission" date="2015-01" db="EMBL/GenBank/DDBJ databases">
        <title>Vibrio sp. C5 JCM 19232 whole genome shotgun sequence.</title>
        <authorList>
            <person name="Sawabe T."/>
            <person name="Meirelles P."/>
            <person name="Feng G."/>
            <person name="Sayaka M."/>
            <person name="Hattori M."/>
            <person name="Ohkuma M."/>
        </authorList>
    </citation>
    <scope>NUCLEOTIDE SEQUENCE [LARGE SCALE GENOMIC DNA]</scope>
    <source>
        <strain evidence="1 2">JCM19232</strain>
    </source>
</reference>
<sequence>MSRAFKVMGVSKDTFYHYEELVKTGSIDALISQNRRTSNLKNRVDSETEEAVLKYAIEFPAHWQARASNEVRKLGVFISRSGVHSIWLRNNLENFKKRL</sequence>
<reference evidence="1 2" key="2">
    <citation type="submission" date="2015-01" db="EMBL/GenBank/DDBJ databases">
        <authorList>
            <consortium name="NBRP consortium"/>
            <person name="Sawabe T."/>
            <person name="Meirelles P."/>
            <person name="Feng G."/>
            <person name="Sayaka M."/>
            <person name="Hattori M."/>
            <person name="Ohkuma M."/>
        </authorList>
    </citation>
    <scope>NUCLEOTIDE SEQUENCE [LARGE SCALE GENOMIC DNA]</scope>
    <source>
        <strain evidence="1 2">JCM19232</strain>
    </source>
</reference>
<gene>
    <name evidence="1" type="ORF">JCM19232_2122</name>
</gene>
<protein>
    <submittedName>
        <fullName evidence="1">Mobile element protein</fullName>
    </submittedName>
</protein>
<name>A0A0B8PU00_9VIBR</name>
<organism evidence="1 2">
    <name type="scientific">Vibrio ishigakensis</name>
    <dbReference type="NCBI Taxonomy" id="1481914"/>
    <lineage>
        <taxon>Bacteria</taxon>
        <taxon>Pseudomonadati</taxon>
        <taxon>Pseudomonadota</taxon>
        <taxon>Gammaproteobacteria</taxon>
        <taxon>Vibrionales</taxon>
        <taxon>Vibrionaceae</taxon>
        <taxon>Vibrio</taxon>
    </lineage>
</organism>
<dbReference type="EMBL" id="BBSA01000044">
    <property type="protein sequence ID" value="GAM66104.1"/>
    <property type="molecule type" value="Genomic_DNA"/>
</dbReference>
<dbReference type="AlphaFoldDB" id="A0A0B8PU00"/>
<evidence type="ECO:0000313" key="1">
    <source>
        <dbReference type="EMBL" id="GAM66104.1"/>
    </source>
</evidence>
<dbReference type="Pfam" id="PF13551">
    <property type="entry name" value="HTH_29"/>
    <property type="match status" value="1"/>
</dbReference>
<dbReference type="Proteomes" id="UP000031670">
    <property type="component" value="Unassembled WGS sequence"/>
</dbReference>
<comment type="caution">
    <text evidence="1">The sequence shown here is derived from an EMBL/GenBank/DDBJ whole genome shotgun (WGS) entry which is preliminary data.</text>
</comment>
<accession>A0A0B8PU00</accession>
<evidence type="ECO:0000313" key="2">
    <source>
        <dbReference type="Proteomes" id="UP000031670"/>
    </source>
</evidence>
<proteinExistence type="predicted"/>